<dbReference type="EMBL" id="JABBFW010000012">
    <property type="protein sequence ID" value="NML16786.1"/>
    <property type="molecule type" value="Genomic_DNA"/>
</dbReference>
<gene>
    <name evidence="1" type="ORF">HHL10_17530</name>
</gene>
<accession>A0A848FCT1</accession>
<dbReference type="AlphaFoldDB" id="A0A848FCT1"/>
<reference evidence="1 2" key="1">
    <citation type="submission" date="2020-04" db="EMBL/GenBank/DDBJ databases">
        <title>Azohydromonas sp. isolated from soil.</title>
        <authorList>
            <person name="Dahal R.H."/>
        </authorList>
    </citation>
    <scope>NUCLEOTIDE SEQUENCE [LARGE SCALE GENOMIC DNA]</scope>
    <source>
        <strain evidence="1 2">G-1-1-14</strain>
    </source>
</reference>
<dbReference type="Proteomes" id="UP000574067">
    <property type="component" value="Unassembled WGS sequence"/>
</dbReference>
<sequence length="77" mass="8291">MHTLRAMALIERAVELSESGFPGDALAEACSRASREERQAVLCIVRSRLVQSGQPATPDEVMAALREMVRGAPSPVL</sequence>
<comment type="caution">
    <text evidence="1">The sequence shown here is derived from an EMBL/GenBank/DDBJ whole genome shotgun (WGS) entry which is preliminary data.</text>
</comment>
<evidence type="ECO:0000313" key="1">
    <source>
        <dbReference type="EMBL" id="NML16786.1"/>
    </source>
</evidence>
<name>A0A848FCT1_9BURK</name>
<proteinExistence type="predicted"/>
<organism evidence="1 2">
    <name type="scientific">Azohydromonas caseinilytica</name>
    <dbReference type="NCBI Taxonomy" id="2728836"/>
    <lineage>
        <taxon>Bacteria</taxon>
        <taxon>Pseudomonadati</taxon>
        <taxon>Pseudomonadota</taxon>
        <taxon>Betaproteobacteria</taxon>
        <taxon>Burkholderiales</taxon>
        <taxon>Sphaerotilaceae</taxon>
        <taxon>Azohydromonas</taxon>
    </lineage>
</organism>
<dbReference type="RefSeq" id="WP_169161680.1">
    <property type="nucleotide sequence ID" value="NZ_JABBFW010000012.1"/>
</dbReference>
<keyword evidence="2" id="KW-1185">Reference proteome</keyword>
<protein>
    <submittedName>
        <fullName evidence="1">Uncharacterized protein</fullName>
    </submittedName>
</protein>
<evidence type="ECO:0000313" key="2">
    <source>
        <dbReference type="Proteomes" id="UP000574067"/>
    </source>
</evidence>